<evidence type="ECO:0000313" key="2">
    <source>
        <dbReference type="EMBL" id="DAF45411.1"/>
    </source>
</evidence>
<feature type="compositionally biased region" description="Low complexity" evidence="1">
    <location>
        <begin position="22"/>
        <end position="36"/>
    </location>
</feature>
<organism evidence="2">
    <name type="scientific">Siphoviridae sp. ctBLh2</name>
    <dbReference type="NCBI Taxonomy" id="2827803"/>
    <lineage>
        <taxon>Viruses</taxon>
        <taxon>Duplodnaviria</taxon>
        <taxon>Heunggongvirae</taxon>
        <taxon>Uroviricota</taxon>
        <taxon>Caudoviricetes</taxon>
    </lineage>
</organism>
<proteinExistence type="predicted"/>
<dbReference type="EMBL" id="BK032514">
    <property type="protein sequence ID" value="DAF45411.1"/>
    <property type="molecule type" value="Genomic_DNA"/>
</dbReference>
<feature type="region of interest" description="Disordered" evidence="1">
    <location>
        <begin position="15"/>
        <end position="36"/>
    </location>
</feature>
<name>A0A8S5S3L4_9CAUD</name>
<sequence length="36" mass="4013">MAVCTVRQPASLSRLTTRRMVRSSSPVRRASFSSVM</sequence>
<protein>
    <submittedName>
        <fullName evidence="2">Uncharacterized protein</fullName>
    </submittedName>
</protein>
<accession>A0A8S5S3L4</accession>
<reference evidence="2" key="1">
    <citation type="journal article" date="2021" name="Proc. Natl. Acad. Sci. U.S.A.">
        <title>A Catalog of Tens of Thousands of Viruses from Human Metagenomes Reveals Hidden Associations with Chronic Diseases.</title>
        <authorList>
            <person name="Tisza M.J."/>
            <person name="Buck C.B."/>
        </authorList>
    </citation>
    <scope>NUCLEOTIDE SEQUENCE</scope>
    <source>
        <strain evidence="2">CtBLh2</strain>
    </source>
</reference>
<evidence type="ECO:0000256" key="1">
    <source>
        <dbReference type="SAM" id="MobiDB-lite"/>
    </source>
</evidence>